<dbReference type="InterPro" id="IPR008928">
    <property type="entry name" value="6-hairpin_glycosidase_sf"/>
</dbReference>
<comment type="similarity">
    <text evidence="1">Belongs to the N-acylglucosamine 2-epimerase family.</text>
</comment>
<dbReference type="Gene3D" id="1.50.10.10">
    <property type="match status" value="1"/>
</dbReference>
<evidence type="ECO:0008006" key="5">
    <source>
        <dbReference type="Google" id="ProtNLM"/>
    </source>
</evidence>
<sequence length="412" mass="44882">MKPWLELPTHRDWLEVEGELLLAFGLRCGLPAGGAAYLDADGVPTPGEPVHTWITSRMVHVYVLGQLLGIPGCRPVAERAFGGLTGRLRDTTGGGWYAAVDDDGPVDDAKVCYAHAFVVLAASSAVRAGLDGAPELLAEATSVFLDRFWDEDAGLCVDTWDASFSVLDPYRGINANMHAVEAMLAAADVTGETIWLERAARIGSFVVRQAGENDWRIPEHYDDGWTPLPDYNDDRRDDPFKPYGATIGHALEWSRLLLNLEAAARDADLSSVLGAADWSGAAQALFAHAVADGWAVDGADGFVYTTDWDGTPVVRDRMHWVAAEGTAAAAALWARTGDPTYASWYERWWDYISSSLIDRERGSWHHQLDAANRPIATVWPGKPDIYHAYQATLFPRVPLAPTLATALARGLL</sequence>
<dbReference type="RefSeq" id="WP_344807163.1">
    <property type="nucleotide sequence ID" value="NZ_BAABAB010000026.1"/>
</dbReference>
<dbReference type="Proteomes" id="UP001501490">
    <property type="component" value="Unassembled WGS sequence"/>
</dbReference>
<keyword evidence="2" id="KW-0413">Isomerase</keyword>
<keyword evidence="4" id="KW-1185">Reference proteome</keyword>
<reference evidence="4" key="1">
    <citation type="journal article" date="2019" name="Int. J. Syst. Evol. Microbiol.">
        <title>The Global Catalogue of Microorganisms (GCM) 10K type strain sequencing project: providing services to taxonomists for standard genome sequencing and annotation.</title>
        <authorList>
            <consortium name="The Broad Institute Genomics Platform"/>
            <consortium name="The Broad Institute Genome Sequencing Center for Infectious Disease"/>
            <person name="Wu L."/>
            <person name="Ma J."/>
        </authorList>
    </citation>
    <scope>NUCLEOTIDE SEQUENCE [LARGE SCALE GENOMIC DNA]</scope>
    <source>
        <strain evidence="4">JCM 16929</strain>
    </source>
</reference>
<protein>
    <recommendedName>
        <fullName evidence="5">AGE family epimerase/isomerase</fullName>
    </recommendedName>
</protein>
<comment type="caution">
    <text evidence="3">The sequence shown here is derived from an EMBL/GenBank/DDBJ whole genome shotgun (WGS) entry which is preliminary data.</text>
</comment>
<name>A0ABP7AEH2_9ACTN</name>
<accession>A0ABP7AEH2</accession>
<evidence type="ECO:0000256" key="2">
    <source>
        <dbReference type="ARBA" id="ARBA00023235"/>
    </source>
</evidence>
<dbReference type="InterPro" id="IPR010819">
    <property type="entry name" value="AGE/CE"/>
</dbReference>
<evidence type="ECO:0000313" key="3">
    <source>
        <dbReference type="EMBL" id="GAA3630497.1"/>
    </source>
</evidence>
<evidence type="ECO:0000256" key="1">
    <source>
        <dbReference type="ARBA" id="ARBA00008558"/>
    </source>
</evidence>
<dbReference type="SUPFAM" id="SSF48208">
    <property type="entry name" value="Six-hairpin glycosidases"/>
    <property type="match status" value="1"/>
</dbReference>
<evidence type="ECO:0000313" key="4">
    <source>
        <dbReference type="Proteomes" id="UP001501490"/>
    </source>
</evidence>
<organism evidence="3 4">
    <name type="scientific">Microlunatus ginsengisoli</name>
    <dbReference type="NCBI Taxonomy" id="363863"/>
    <lineage>
        <taxon>Bacteria</taxon>
        <taxon>Bacillati</taxon>
        <taxon>Actinomycetota</taxon>
        <taxon>Actinomycetes</taxon>
        <taxon>Propionibacteriales</taxon>
        <taxon>Propionibacteriaceae</taxon>
        <taxon>Microlunatus</taxon>
    </lineage>
</organism>
<dbReference type="Pfam" id="PF07221">
    <property type="entry name" value="GlcNAc_2-epim"/>
    <property type="match status" value="1"/>
</dbReference>
<dbReference type="EMBL" id="BAABAB010000026">
    <property type="protein sequence ID" value="GAA3630497.1"/>
    <property type="molecule type" value="Genomic_DNA"/>
</dbReference>
<gene>
    <name evidence="3" type="ORF">GCM10022236_36250</name>
</gene>
<dbReference type="PANTHER" id="PTHR15108">
    <property type="entry name" value="N-ACYLGLUCOSAMINE-2-EPIMERASE"/>
    <property type="match status" value="1"/>
</dbReference>
<dbReference type="InterPro" id="IPR012341">
    <property type="entry name" value="6hp_glycosidase-like_sf"/>
</dbReference>
<proteinExistence type="inferred from homology"/>